<protein>
    <submittedName>
        <fullName evidence="2">Uncharacterized protein</fullName>
    </submittedName>
</protein>
<gene>
    <name evidence="2" type="ORF">PPTG_23641</name>
</gene>
<dbReference type="Proteomes" id="UP000018817">
    <property type="component" value="Unassembled WGS sequence"/>
</dbReference>
<dbReference type="AlphaFoldDB" id="W2PTC0"/>
<dbReference type="EMBL" id="KI669605">
    <property type="protein sequence ID" value="ETN04202.1"/>
    <property type="molecule type" value="Genomic_DNA"/>
</dbReference>
<proteinExistence type="predicted"/>
<dbReference type="RefSeq" id="XP_008910503.1">
    <property type="nucleotide sequence ID" value="XM_008912255.1"/>
</dbReference>
<dbReference type="GeneID" id="20192240"/>
<reference evidence="3" key="1">
    <citation type="submission" date="2011-12" db="EMBL/GenBank/DDBJ databases">
        <authorList>
            <consortium name="The Broad Institute Genome Sequencing Platform"/>
            <person name="Russ C."/>
            <person name="Tyler B."/>
            <person name="Panabieres F."/>
            <person name="Shan W."/>
            <person name="Tripathy S."/>
            <person name="Grunwald N."/>
            <person name="Machado M."/>
            <person name="Young S.K."/>
            <person name="Zeng Q."/>
            <person name="Gargeya S."/>
            <person name="Fitzgerald M."/>
            <person name="Haas B."/>
            <person name="Abouelleil A."/>
            <person name="Alvarado L."/>
            <person name="Arachchi H.M."/>
            <person name="Berlin A."/>
            <person name="Chapman S.B."/>
            <person name="Gearin G."/>
            <person name="Goldberg J."/>
            <person name="Griggs A."/>
            <person name="Gujja S."/>
            <person name="Hansen M."/>
            <person name="Heiman D."/>
            <person name="Howarth C."/>
            <person name="Larimer J."/>
            <person name="Lui A."/>
            <person name="MacDonald P.J.P."/>
            <person name="McCowen C."/>
            <person name="Montmayeur A."/>
            <person name="Murphy C."/>
            <person name="Neiman D."/>
            <person name="Pearson M."/>
            <person name="Priest M."/>
            <person name="Roberts A."/>
            <person name="Saif S."/>
            <person name="Shea T."/>
            <person name="Sisk P."/>
            <person name="Stolte C."/>
            <person name="Sykes S."/>
            <person name="Wortman J."/>
            <person name="Nusbaum C."/>
            <person name="Birren B."/>
        </authorList>
    </citation>
    <scope>NUCLEOTIDE SEQUENCE [LARGE SCALE GENOMIC DNA]</scope>
    <source>
        <strain evidence="3">INRA-310</strain>
    </source>
</reference>
<feature type="region of interest" description="Disordered" evidence="1">
    <location>
        <begin position="1"/>
        <end position="40"/>
    </location>
</feature>
<sequence length="40" mass="4386">MNTSSTGTMQLAMIPRLGDKSDDKGPREPKLSIEHDRSAN</sequence>
<name>W2PTC0_PHYN3</name>
<evidence type="ECO:0000256" key="1">
    <source>
        <dbReference type="SAM" id="MobiDB-lite"/>
    </source>
</evidence>
<dbReference type="VEuPathDB" id="FungiDB:PPTG_23641"/>
<accession>W2PTC0</accession>
<evidence type="ECO:0000313" key="2">
    <source>
        <dbReference type="EMBL" id="ETN04202.1"/>
    </source>
</evidence>
<reference evidence="2 3" key="2">
    <citation type="submission" date="2013-11" db="EMBL/GenBank/DDBJ databases">
        <title>The Genome Sequence of Phytophthora parasitica INRA-310.</title>
        <authorList>
            <consortium name="The Broad Institute Genomics Platform"/>
            <person name="Russ C."/>
            <person name="Tyler B."/>
            <person name="Panabieres F."/>
            <person name="Shan W."/>
            <person name="Tripathy S."/>
            <person name="Grunwald N."/>
            <person name="Machado M."/>
            <person name="Johnson C.S."/>
            <person name="Arredondo F."/>
            <person name="Hong C."/>
            <person name="Coffey M."/>
            <person name="Young S.K."/>
            <person name="Zeng Q."/>
            <person name="Gargeya S."/>
            <person name="Fitzgerald M."/>
            <person name="Abouelleil A."/>
            <person name="Alvarado L."/>
            <person name="Chapman S.B."/>
            <person name="Gainer-Dewar J."/>
            <person name="Goldberg J."/>
            <person name="Griggs A."/>
            <person name="Gujja S."/>
            <person name="Hansen M."/>
            <person name="Howarth C."/>
            <person name="Imamovic A."/>
            <person name="Ireland A."/>
            <person name="Larimer J."/>
            <person name="McCowan C."/>
            <person name="Murphy C."/>
            <person name="Pearson M."/>
            <person name="Poon T.W."/>
            <person name="Priest M."/>
            <person name="Roberts A."/>
            <person name="Saif S."/>
            <person name="Shea T."/>
            <person name="Sykes S."/>
            <person name="Wortman J."/>
            <person name="Nusbaum C."/>
            <person name="Birren B."/>
        </authorList>
    </citation>
    <scope>NUCLEOTIDE SEQUENCE [LARGE SCALE GENOMIC DNA]</scope>
    <source>
        <strain evidence="2 3">INRA-310</strain>
    </source>
</reference>
<feature type="compositionally biased region" description="Basic and acidic residues" evidence="1">
    <location>
        <begin position="17"/>
        <end position="40"/>
    </location>
</feature>
<evidence type="ECO:0000313" key="3">
    <source>
        <dbReference type="Proteomes" id="UP000018817"/>
    </source>
</evidence>
<organism evidence="2 3">
    <name type="scientific">Phytophthora nicotianae (strain INRA-310)</name>
    <name type="common">Phytophthora parasitica</name>
    <dbReference type="NCBI Taxonomy" id="761204"/>
    <lineage>
        <taxon>Eukaryota</taxon>
        <taxon>Sar</taxon>
        <taxon>Stramenopiles</taxon>
        <taxon>Oomycota</taxon>
        <taxon>Peronosporomycetes</taxon>
        <taxon>Peronosporales</taxon>
        <taxon>Peronosporaceae</taxon>
        <taxon>Phytophthora</taxon>
    </lineage>
</organism>